<proteinExistence type="predicted"/>
<dbReference type="AlphaFoldDB" id="A0A0E9V9E8"/>
<reference evidence="1" key="2">
    <citation type="journal article" date="2015" name="Fish Shellfish Immunol.">
        <title>Early steps in the European eel (Anguilla anguilla)-Vibrio vulnificus interaction in the gills: Role of the RtxA13 toxin.</title>
        <authorList>
            <person name="Callol A."/>
            <person name="Pajuelo D."/>
            <person name="Ebbesson L."/>
            <person name="Teles M."/>
            <person name="MacKenzie S."/>
            <person name="Amaro C."/>
        </authorList>
    </citation>
    <scope>NUCLEOTIDE SEQUENCE</scope>
</reference>
<reference evidence="1" key="1">
    <citation type="submission" date="2014-11" db="EMBL/GenBank/DDBJ databases">
        <authorList>
            <person name="Amaro Gonzalez C."/>
        </authorList>
    </citation>
    <scope>NUCLEOTIDE SEQUENCE</scope>
</reference>
<accession>A0A0E9V9E8</accession>
<protein>
    <submittedName>
        <fullName evidence="1">Uncharacterized protein</fullName>
    </submittedName>
</protein>
<name>A0A0E9V9E8_ANGAN</name>
<dbReference type="EMBL" id="GBXM01033900">
    <property type="protein sequence ID" value="JAH74677.1"/>
    <property type="molecule type" value="Transcribed_RNA"/>
</dbReference>
<evidence type="ECO:0000313" key="1">
    <source>
        <dbReference type="EMBL" id="JAH74677.1"/>
    </source>
</evidence>
<organism evidence="1">
    <name type="scientific">Anguilla anguilla</name>
    <name type="common">European freshwater eel</name>
    <name type="synonym">Muraena anguilla</name>
    <dbReference type="NCBI Taxonomy" id="7936"/>
    <lineage>
        <taxon>Eukaryota</taxon>
        <taxon>Metazoa</taxon>
        <taxon>Chordata</taxon>
        <taxon>Craniata</taxon>
        <taxon>Vertebrata</taxon>
        <taxon>Euteleostomi</taxon>
        <taxon>Actinopterygii</taxon>
        <taxon>Neopterygii</taxon>
        <taxon>Teleostei</taxon>
        <taxon>Anguilliformes</taxon>
        <taxon>Anguillidae</taxon>
        <taxon>Anguilla</taxon>
    </lineage>
</organism>
<sequence>MLTYRASLRKLPNNLPHIM</sequence>